<dbReference type="Proteomes" id="UP000784294">
    <property type="component" value="Unassembled WGS sequence"/>
</dbReference>
<dbReference type="AlphaFoldDB" id="A0A3S5AFK2"/>
<evidence type="ECO:0000313" key="2">
    <source>
        <dbReference type="Proteomes" id="UP000784294"/>
    </source>
</evidence>
<evidence type="ECO:0000313" key="1">
    <source>
        <dbReference type="EMBL" id="VEL19176.1"/>
    </source>
</evidence>
<proteinExistence type="predicted"/>
<protein>
    <submittedName>
        <fullName evidence="1">Uncharacterized protein</fullName>
    </submittedName>
</protein>
<accession>A0A3S5AFK2</accession>
<keyword evidence="2" id="KW-1185">Reference proteome</keyword>
<comment type="caution">
    <text evidence="1">The sequence shown here is derived from an EMBL/GenBank/DDBJ whole genome shotgun (WGS) entry which is preliminary data.</text>
</comment>
<dbReference type="EMBL" id="CAAALY010040500">
    <property type="protein sequence ID" value="VEL19176.1"/>
    <property type="molecule type" value="Genomic_DNA"/>
</dbReference>
<organism evidence="1 2">
    <name type="scientific">Protopolystoma xenopodis</name>
    <dbReference type="NCBI Taxonomy" id="117903"/>
    <lineage>
        <taxon>Eukaryota</taxon>
        <taxon>Metazoa</taxon>
        <taxon>Spiralia</taxon>
        <taxon>Lophotrochozoa</taxon>
        <taxon>Platyhelminthes</taxon>
        <taxon>Monogenea</taxon>
        <taxon>Polyopisthocotylea</taxon>
        <taxon>Polystomatidea</taxon>
        <taxon>Polystomatidae</taxon>
        <taxon>Protopolystoma</taxon>
    </lineage>
</organism>
<reference evidence="1" key="1">
    <citation type="submission" date="2018-11" db="EMBL/GenBank/DDBJ databases">
        <authorList>
            <consortium name="Pathogen Informatics"/>
        </authorList>
    </citation>
    <scope>NUCLEOTIDE SEQUENCE</scope>
</reference>
<sequence length="76" mass="8238">MASRFGLITGESSDQLSGTCCYDVPAGNESLIGYIASLSQSVVKLFLSYDGCIGQQGRALCNWMDSFSRTARPRFC</sequence>
<name>A0A3S5AFK2_9PLAT</name>
<gene>
    <name evidence="1" type="ORF">PXEA_LOCUS12616</name>
</gene>